<sequence length="81" mass="8583">MLDKDKSGSVSATDSPLPLTSENSNTQPSEPIGCPKAPVLVKYSSCTKNVEGTDCSSPSENTVEELGMLGYSRDVKNQVMT</sequence>
<organism evidence="2">
    <name type="scientific">Fagus sylvatica</name>
    <name type="common">Beechnut</name>
    <dbReference type="NCBI Taxonomy" id="28930"/>
    <lineage>
        <taxon>Eukaryota</taxon>
        <taxon>Viridiplantae</taxon>
        <taxon>Streptophyta</taxon>
        <taxon>Embryophyta</taxon>
        <taxon>Tracheophyta</taxon>
        <taxon>Spermatophyta</taxon>
        <taxon>Magnoliopsida</taxon>
        <taxon>eudicotyledons</taxon>
        <taxon>Gunneridae</taxon>
        <taxon>Pentapetalae</taxon>
        <taxon>rosids</taxon>
        <taxon>fabids</taxon>
        <taxon>Fagales</taxon>
        <taxon>Fagaceae</taxon>
        <taxon>Fagus</taxon>
    </lineage>
</organism>
<evidence type="ECO:0000313" key="2">
    <source>
        <dbReference type="EMBL" id="SPD31939.1"/>
    </source>
</evidence>
<protein>
    <submittedName>
        <fullName evidence="2">Uncharacterized protein</fullName>
    </submittedName>
</protein>
<evidence type="ECO:0000256" key="1">
    <source>
        <dbReference type="SAM" id="MobiDB-lite"/>
    </source>
</evidence>
<accession>A0A2N9J658</accession>
<dbReference type="AlphaFoldDB" id="A0A2N9J658"/>
<gene>
    <name evidence="2" type="ORF">FSB_LOCUS59821</name>
</gene>
<proteinExistence type="predicted"/>
<reference evidence="2" key="1">
    <citation type="submission" date="2018-02" db="EMBL/GenBank/DDBJ databases">
        <authorList>
            <person name="Cohen D.B."/>
            <person name="Kent A.D."/>
        </authorList>
    </citation>
    <scope>NUCLEOTIDE SEQUENCE</scope>
</reference>
<feature type="region of interest" description="Disordered" evidence="1">
    <location>
        <begin position="1"/>
        <end position="34"/>
    </location>
</feature>
<dbReference type="EMBL" id="OIVN01006382">
    <property type="protein sequence ID" value="SPD31939.1"/>
    <property type="molecule type" value="Genomic_DNA"/>
</dbReference>
<feature type="compositionally biased region" description="Polar residues" evidence="1">
    <location>
        <begin position="8"/>
        <end position="29"/>
    </location>
</feature>
<name>A0A2N9J658_FAGSY</name>